<dbReference type="OrthoDB" id="426065at2759"/>
<reference evidence="1" key="1">
    <citation type="submission" date="2021-02" db="EMBL/GenBank/DDBJ databases">
        <authorList>
            <person name="Dougan E. K."/>
            <person name="Rhodes N."/>
            <person name="Thang M."/>
            <person name="Chan C."/>
        </authorList>
    </citation>
    <scope>NUCLEOTIDE SEQUENCE</scope>
</reference>
<sequence length="595" mass="64873">MDLSFDFTGACTQPSCIADHFVRTPGTVGLSSGHVARLLAKLQKEPALPQVRLSQLSLSLPAAACISLPVVAGRGKYDWVNAGNFKKAPVRKLHKFSSTKDPKALGALLPSLTKPGTGAQDFIFIPWRFRPERQGITAAGKFDGHSFLGRAIRPAMFRSLPLQKCGGDVLASPSMGNGEAGSIAFIVGAGRSGSRRAIALESKSFAGSRVATMEEAYRLLESTILVSDEEVERRILSRMEQATQHVDAADHAQNVEMDLFGVSVALLELAGRDPSHNDTKDLFVDNMRNLVDELQDHIHSSVGPHQEYLNGVYSSFKTCASDLDASLAEAAKRNSTVNLGRLAHERCRIEQAEAKKVLATCEMAKQDLAKVDECAAWPEVQVTPVADAGSACLKTVSGESYEAYLRRMKSHWDEQLSKYEATKARCATRTIDPAKDCSQEKAALDTKQLECNGAQSTFERGFCDQAVQANKAWYKYLVCYRAAKQSYEDASQTAETIVQSKRVDLDASHRIECLLKVFAKKHDPEAALRECKIADHSSETEKLQIQLRKVPEALAPPPATHVPGDAAFAKDEYLHLASKTSAPLTCVLPFQLAPA</sequence>
<name>A0A812WQT9_SYMPI</name>
<protein>
    <submittedName>
        <fullName evidence="1">Cfr protein</fullName>
    </submittedName>
</protein>
<comment type="caution">
    <text evidence="1">The sequence shown here is derived from an EMBL/GenBank/DDBJ whole genome shotgun (WGS) entry which is preliminary data.</text>
</comment>
<accession>A0A812WQT9</accession>
<evidence type="ECO:0000313" key="2">
    <source>
        <dbReference type="Proteomes" id="UP000649617"/>
    </source>
</evidence>
<dbReference type="Proteomes" id="UP000649617">
    <property type="component" value="Unassembled WGS sequence"/>
</dbReference>
<dbReference type="EMBL" id="CAJNIZ010044525">
    <property type="protein sequence ID" value="CAE7691898.1"/>
    <property type="molecule type" value="Genomic_DNA"/>
</dbReference>
<gene>
    <name evidence="1" type="primary">cfr</name>
    <name evidence="1" type="ORF">SPIL2461_LOCUS19377</name>
</gene>
<dbReference type="AlphaFoldDB" id="A0A812WQT9"/>
<proteinExistence type="predicted"/>
<evidence type="ECO:0000313" key="1">
    <source>
        <dbReference type="EMBL" id="CAE7691898.1"/>
    </source>
</evidence>
<organism evidence="1 2">
    <name type="scientific">Symbiodinium pilosum</name>
    <name type="common">Dinoflagellate</name>
    <dbReference type="NCBI Taxonomy" id="2952"/>
    <lineage>
        <taxon>Eukaryota</taxon>
        <taxon>Sar</taxon>
        <taxon>Alveolata</taxon>
        <taxon>Dinophyceae</taxon>
        <taxon>Suessiales</taxon>
        <taxon>Symbiodiniaceae</taxon>
        <taxon>Symbiodinium</taxon>
    </lineage>
</organism>
<keyword evidence="2" id="KW-1185">Reference proteome</keyword>